<name>A0ABD6CCX8_9EURY</name>
<protein>
    <recommendedName>
        <fullName evidence="4">Thrombospondin type 3 repeat-containing protein</fullName>
    </recommendedName>
</protein>
<organism evidence="2 3">
    <name type="scientific">Halorientalis brevis</name>
    <dbReference type="NCBI Taxonomy" id="1126241"/>
    <lineage>
        <taxon>Archaea</taxon>
        <taxon>Methanobacteriati</taxon>
        <taxon>Methanobacteriota</taxon>
        <taxon>Stenosarchaea group</taxon>
        <taxon>Halobacteria</taxon>
        <taxon>Halobacteriales</taxon>
        <taxon>Haloarculaceae</taxon>
        <taxon>Halorientalis</taxon>
    </lineage>
</organism>
<gene>
    <name evidence="2" type="ORF">ACFR9U_09530</name>
</gene>
<dbReference type="EMBL" id="JBHUDJ010000003">
    <property type="protein sequence ID" value="MFD1587224.1"/>
    <property type="molecule type" value="Genomic_DNA"/>
</dbReference>
<comment type="caution">
    <text evidence="2">The sequence shown here is derived from an EMBL/GenBank/DDBJ whole genome shotgun (WGS) entry which is preliminary data.</text>
</comment>
<dbReference type="RefSeq" id="WP_247374352.1">
    <property type="nucleotide sequence ID" value="NZ_JALLGV010000001.1"/>
</dbReference>
<evidence type="ECO:0000313" key="2">
    <source>
        <dbReference type="EMBL" id="MFD1587224.1"/>
    </source>
</evidence>
<dbReference type="InterPro" id="IPR028974">
    <property type="entry name" value="TSP_type-3_rpt"/>
</dbReference>
<proteinExistence type="predicted"/>
<dbReference type="AlphaFoldDB" id="A0ABD6CCX8"/>
<evidence type="ECO:0000256" key="1">
    <source>
        <dbReference type="SAM" id="MobiDB-lite"/>
    </source>
</evidence>
<reference evidence="2 3" key="1">
    <citation type="journal article" date="2019" name="Int. J. Syst. Evol. Microbiol.">
        <title>The Global Catalogue of Microorganisms (GCM) 10K type strain sequencing project: providing services to taxonomists for standard genome sequencing and annotation.</title>
        <authorList>
            <consortium name="The Broad Institute Genomics Platform"/>
            <consortium name="The Broad Institute Genome Sequencing Center for Infectious Disease"/>
            <person name="Wu L."/>
            <person name="Ma J."/>
        </authorList>
    </citation>
    <scope>NUCLEOTIDE SEQUENCE [LARGE SCALE GENOMIC DNA]</scope>
    <source>
        <strain evidence="2 3">CGMCC 1.12125</strain>
    </source>
</reference>
<accession>A0ABD6CCX8</accession>
<evidence type="ECO:0008006" key="4">
    <source>
        <dbReference type="Google" id="ProtNLM"/>
    </source>
</evidence>
<evidence type="ECO:0000313" key="3">
    <source>
        <dbReference type="Proteomes" id="UP001597119"/>
    </source>
</evidence>
<feature type="region of interest" description="Disordered" evidence="1">
    <location>
        <begin position="72"/>
        <end position="94"/>
    </location>
</feature>
<dbReference type="SUPFAM" id="SSF103647">
    <property type="entry name" value="TSP type-3 repeat"/>
    <property type="match status" value="1"/>
</dbReference>
<dbReference type="Gene3D" id="4.10.1080.10">
    <property type="entry name" value="TSP type-3 repeat"/>
    <property type="match status" value="1"/>
</dbReference>
<dbReference type="Proteomes" id="UP001597119">
    <property type="component" value="Unassembled WGS sequence"/>
</dbReference>
<keyword evidence="3" id="KW-1185">Reference proteome</keyword>
<sequence>MSRTRLAVTLVSLLLVAATMPVAWQLVDTREQQTMHAKAADLAADQVTNRQAPADYDGDGVNDTADACPTRPETVNDFQDGDGCPDVVATTGAS</sequence>